<organism evidence="7 8">
    <name type="scientific">Metabacillus sediminilitoris</name>
    <dbReference type="NCBI Taxonomy" id="2567941"/>
    <lineage>
        <taxon>Bacteria</taxon>
        <taxon>Bacillati</taxon>
        <taxon>Bacillota</taxon>
        <taxon>Bacilli</taxon>
        <taxon>Bacillales</taxon>
        <taxon>Bacillaceae</taxon>
        <taxon>Metabacillus</taxon>
    </lineage>
</organism>
<dbReference type="InterPro" id="IPR043129">
    <property type="entry name" value="ATPase_NBD"/>
</dbReference>
<evidence type="ECO:0000256" key="3">
    <source>
        <dbReference type="ARBA" id="ARBA00022777"/>
    </source>
</evidence>
<proteinExistence type="inferred from homology"/>
<dbReference type="Proteomes" id="UP000310334">
    <property type="component" value="Unassembled WGS sequence"/>
</dbReference>
<dbReference type="GO" id="GO:0005975">
    <property type="term" value="P:carbohydrate metabolic process"/>
    <property type="evidence" value="ECO:0007669"/>
    <property type="project" value="InterPro"/>
</dbReference>
<dbReference type="PIRSF" id="PIRSF000538">
    <property type="entry name" value="GlpK"/>
    <property type="match status" value="1"/>
</dbReference>
<evidence type="ECO:0000256" key="2">
    <source>
        <dbReference type="ARBA" id="ARBA00022679"/>
    </source>
</evidence>
<gene>
    <name evidence="7" type="ORF">E6W99_08050</name>
</gene>
<dbReference type="SUPFAM" id="SSF53067">
    <property type="entry name" value="Actin-like ATPase domain"/>
    <property type="match status" value="2"/>
</dbReference>
<dbReference type="PANTHER" id="PTHR43095">
    <property type="entry name" value="SUGAR KINASE"/>
    <property type="match status" value="1"/>
</dbReference>
<dbReference type="InterPro" id="IPR000577">
    <property type="entry name" value="Carb_kinase_FGGY"/>
</dbReference>
<dbReference type="Gene3D" id="3.30.420.40">
    <property type="match status" value="2"/>
</dbReference>
<dbReference type="InterPro" id="IPR050406">
    <property type="entry name" value="FGGY_Carb_Kinase"/>
</dbReference>
<feature type="domain" description="Carbohydrate kinase FGGY N-terminal" evidence="5">
    <location>
        <begin position="5"/>
        <end position="248"/>
    </location>
</feature>
<dbReference type="OrthoDB" id="9805576at2"/>
<dbReference type="RefSeq" id="WP_136352673.1">
    <property type="nucleotide sequence ID" value="NZ_CP046266.1"/>
</dbReference>
<sequence>MTKLLLGIDIGTSACKIAIFTKNGEVLAQSNQEYPIYYPHAGWVEQNPDEWWSSVCIGIKESIAKAGINSSQIVGIGIAGQGWSAIPVDMEGNCLSNTPIWMDTRAKEIAERVTNEIGADRIFEVAGNSFLPAYTTPKLLWFKETMPEIYEKTDKFLQSNSYIGMKLTGVMSSDKCQNYGVHFYNTKTFTYDETLAESMGLSIDKVPDIYQCHDIIGRVTKEAAELTSLAEGTPVVAGGLDAACGTLGAGVYLPKQTQIQGGQAGGMSICEDQPIAHPKLIFSPHVVPDLWLLQGGTVGGGGVLRWFKQELGAGQSFDELTALAEEVPPGSEGVTFLPYMSGERAPIWSPDAKGVFYGLSFDKTKGHMVRAALEGVAFSVQHNLKVAEEAGVNIHELDLRAMGGVANSELWVQIYADVTGCKITVPASDTATTLGAALLAGVGVGMYKDFEEAVEETVQITRIQEPHMENNEMYKKSLAFYLALYESLKHTFSQSTMNKGGTFDNEGGSALRKREIEI</sequence>
<dbReference type="PROSITE" id="PS00445">
    <property type="entry name" value="FGGY_KINASES_2"/>
    <property type="match status" value="1"/>
</dbReference>
<keyword evidence="2 4" id="KW-0808">Transferase</keyword>
<dbReference type="CDD" id="cd07808">
    <property type="entry name" value="ASKHA_NBD_FGGY_EcXK-like"/>
    <property type="match status" value="1"/>
</dbReference>
<reference evidence="7 8" key="1">
    <citation type="submission" date="2019-04" db="EMBL/GenBank/DDBJ databases">
        <title>Bacillus sediminilitoris sp. nov., isolated from a tidal flat sediment on the East China Sea.</title>
        <authorList>
            <person name="Wei Y."/>
            <person name="Mao H."/>
            <person name="Fang J."/>
        </authorList>
    </citation>
    <scope>NUCLEOTIDE SEQUENCE [LARGE SCALE GENOMIC DNA]</scope>
    <source>
        <strain evidence="7 8">DSL-17</strain>
    </source>
</reference>
<evidence type="ECO:0000256" key="4">
    <source>
        <dbReference type="RuleBase" id="RU003733"/>
    </source>
</evidence>
<dbReference type="GO" id="GO:0016773">
    <property type="term" value="F:phosphotransferase activity, alcohol group as acceptor"/>
    <property type="evidence" value="ECO:0007669"/>
    <property type="project" value="InterPro"/>
</dbReference>
<accession>A0A4S4C0G5</accession>
<dbReference type="GO" id="GO:0016301">
    <property type="term" value="F:kinase activity"/>
    <property type="evidence" value="ECO:0007669"/>
    <property type="project" value="UniProtKB-KW"/>
</dbReference>
<feature type="domain" description="Carbohydrate kinase FGGY C-terminal" evidence="6">
    <location>
        <begin position="285"/>
        <end position="442"/>
    </location>
</feature>
<dbReference type="InterPro" id="IPR018483">
    <property type="entry name" value="Carb_kinase_FGGY_CS"/>
</dbReference>
<keyword evidence="8" id="KW-1185">Reference proteome</keyword>
<name>A0A4S4C0G5_9BACI</name>
<evidence type="ECO:0000256" key="1">
    <source>
        <dbReference type="ARBA" id="ARBA00009156"/>
    </source>
</evidence>
<evidence type="ECO:0000313" key="8">
    <source>
        <dbReference type="Proteomes" id="UP000310334"/>
    </source>
</evidence>
<keyword evidence="3 4" id="KW-0418">Kinase</keyword>
<evidence type="ECO:0000259" key="5">
    <source>
        <dbReference type="Pfam" id="PF00370"/>
    </source>
</evidence>
<dbReference type="InterPro" id="IPR018485">
    <property type="entry name" value="FGGY_C"/>
</dbReference>
<dbReference type="Pfam" id="PF00370">
    <property type="entry name" value="FGGY_N"/>
    <property type="match status" value="1"/>
</dbReference>
<comment type="caution">
    <text evidence="7">The sequence shown here is derived from an EMBL/GenBank/DDBJ whole genome shotgun (WGS) entry which is preliminary data.</text>
</comment>
<dbReference type="Pfam" id="PF02782">
    <property type="entry name" value="FGGY_C"/>
    <property type="match status" value="1"/>
</dbReference>
<dbReference type="InterPro" id="IPR018484">
    <property type="entry name" value="FGGY_N"/>
</dbReference>
<evidence type="ECO:0000313" key="7">
    <source>
        <dbReference type="EMBL" id="THF81099.1"/>
    </source>
</evidence>
<evidence type="ECO:0000259" key="6">
    <source>
        <dbReference type="Pfam" id="PF02782"/>
    </source>
</evidence>
<dbReference type="EMBL" id="SSNT01000005">
    <property type="protein sequence ID" value="THF81099.1"/>
    <property type="molecule type" value="Genomic_DNA"/>
</dbReference>
<dbReference type="AlphaFoldDB" id="A0A4S4C0G5"/>
<protein>
    <submittedName>
        <fullName evidence="7">Carbohydrate kinase</fullName>
    </submittedName>
</protein>
<comment type="similarity">
    <text evidence="1 4">Belongs to the FGGY kinase family.</text>
</comment>